<reference evidence="1 2" key="1">
    <citation type="submission" date="2021-03" db="EMBL/GenBank/DDBJ databases">
        <title>Genomic Encyclopedia of Type Strains, Phase IV (KMG-IV): sequencing the most valuable type-strain genomes for metagenomic binning, comparative biology and taxonomic classification.</title>
        <authorList>
            <person name="Goeker M."/>
        </authorList>
    </citation>
    <scope>NUCLEOTIDE SEQUENCE [LARGE SCALE GENOMIC DNA]</scope>
    <source>
        <strain evidence="1 2">DSM 28650</strain>
    </source>
</reference>
<protein>
    <submittedName>
        <fullName evidence="1">Uncharacterized protein</fullName>
    </submittedName>
</protein>
<evidence type="ECO:0000313" key="1">
    <source>
        <dbReference type="EMBL" id="MBP2024007.1"/>
    </source>
</evidence>
<proteinExistence type="predicted"/>
<gene>
    <name evidence="1" type="ORF">J2Z44_003857</name>
</gene>
<evidence type="ECO:0000313" key="2">
    <source>
        <dbReference type="Proteomes" id="UP001519308"/>
    </source>
</evidence>
<keyword evidence="2" id="KW-1185">Reference proteome</keyword>
<dbReference type="Proteomes" id="UP001519308">
    <property type="component" value="Unassembled WGS sequence"/>
</dbReference>
<name>A0ABS4K8B0_9CLOT</name>
<accession>A0ABS4K8B0</accession>
<dbReference type="RefSeq" id="WP_209649938.1">
    <property type="nucleotide sequence ID" value="NZ_JAGGLL010000045.1"/>
</dbReference>
<sequence length="289" mass="33286">MFPTSNTFWIEEPISTNRESEKSNSILNFITEPEKIFYYIDSEDIAFRMKLNYFPSNSNSIVIENKTWGINVHDNNSKKLLFSLQLNDNPENCTIELLDENKIIRSTLEGVIHNPAQQNDNIKIIIIQEKVLGIAESKSEKVVSFYLDFRFPNKLIYKSIPKLIGKDLNCYLSYYVLDKDMLDLEELHPTAKTNEPRENTSSMPVLPLEQVNLLIEENLPKTEMPLINSDLKDSDLLVNKIISINHQALEDRPLCNETQSYNQVNILTKGLPITDKETSHESTSKEFPS</sequence>
<dbReference type="EMBL" id="JAGGLL010000045">
    <property type="protein sequence ID" value="MBP2024007.1"/>
    <property type="molecule type" value="Genomic_DNA"/>
</dbReference>
<comment type="caution">
    <text evidence="1">The sequence shown here is derived from an EMBL/GenBank/DDBJ whole genome shotgun (WGS) entry which is preliminary data.</text>
</comment>
<organism evidence="1 2">
    <name type="scientific">Clostridium punense</name>
    <dbReference type="NCBI Taxonomy" id="1054297"/>
    <lineage>
        <taxon>Bacteria</taxon>
        <taxon>Bacillati</taxon>
        <taxon>Bacillota</taxon>
        <taxon>Clostridia</taxon>
        <taxon>Eubacteriales</taxon>
        <taxon>Clostridiaceae</taxon>
        <taxon>Clostridium</taxon>
    </lineage>
</organism>